<dbReference type="SUPFAM" id="SSF63712">
    <property type="entry name" value="Nicotinic receptor ligand binding domain-like"/>
    <property type="match status" value="1"/>
</dbReference>
<comment type="caution">
    <text evidence="4">The sequence shown here is derived from an EMBL/GenBank/DDBJ whole genome shotgun (WGS) entry which is preliminary data.</text>
</comment>
<sequence length="1430" mass="165125">MNTQVDTNDASGEDGCRRVVDVSDRPAHVYLDDFMKRSFNHACDDMEKWIKEKLKIALDGSYLRLNSIRARLETQKSLRTELKTQSNNLKHLNVAGDFLIANGNSEALDVRRRLQTINNMWNRVVVALKKNGGRLAGARDEAQYYRNIEELEFWVEEIEHWLGSEDIGKDLESSQDLQRNLAQIENDYLILCELVDGVKDSVNTFPPNNVYLATRIMILKQDALRMKVMSLRRQICQRNRLLHLAVEGRILIKNIKDELVWIIGKQQVSNVLDCSEVHGGLDLAEIQNLFREQKVSIAEIVSHEERIRTLWKTAKNTVNVNPLFGDEIGLNLTHLRENWVYLRVNAEKRLLNLEFFLRARKYTDGVNEAEEWLAEMEPAVGLVDYGEDEETTEALRKKFRTIMSSLNAFKVEIDYLRREAEDCKDQKQDVGQLCQDVSLVLYDNADYVHGEIQMMRGDVVMLLEAKNRTSMKVVIDNYHSFVPRDCVRRIQPAPAIVREQRIKHIYGRQKRLENLYRRVVVLGELRLRKLEEACKRFKVLRDANALAESIQKTVVAERKIGTNLKNLEALSRNLGVFEGNLNANEIRMKEMNKIAAALSSVGKTKAAKHIREHIKDLNVRWQSLEKLSEQRESFHCSEVQRLRRKMESVENELHRKEEHLSLEDLGYDLKSVQTLLRKHDSLEMFLAGLGEKVKSFEEEANRLSLSHPEEAGYITELNRKFNEQLEKITTKASCRKAKLISSYEYQQFMAEYHDLMQYISTMMNVVSSQELANDVVGAEKLLDRHRESRTKMFSHISIVHTLEQFGKRLVTNNHYASEHISIYLNNVDAAWKLLDEIWVARNRKLEQRLDFILFEANFVTADSWLTAHQASIADVNVNVAVENMISLVSKYEELSNAIHNQQEKINGLMLFAHQLIDGGHYDKDEVVRRRDSIKERWEHLQASFQKKQNELEENLMLLQFDRSSEEMNKLFVGTFRSLMLWSALCIVLPLIIAIRPDQIKGPQILNPPTALFQARATSSDELDPCQYMLQNLTSVENLRAHEFASLEQCLYYYLAGESAKRMKKLSIPHPIASVPPNYLSRQPVNIKFNQITLQHFELNEFLKDIAIHGYMELSWMDDRLQWSRDTWKMEKLQVQSLNHVWIPLFIAQNYDTHLKNGDAFEMRRVEATYSGNVSAVLAFSLRSFCDDSDFENYPDDVYKCCFTLEPQTNPDIIEFDASGLPIFTDPKYFRDYGWKVSGTVPQTLEDPAQVAQLGFCLNLQRASSSVRIELTVPLMVCALLFLLTPFLGSIKIQICAKFFILALQFLTFILFSNRISPHLGSAAATPKLLRFLEFSVTLNGFSLAASIFLWACTRIRRELPPWGQLIQLSSFVNRFLCVLQTHATDDEEDNEKASAGGNYQKDWTAAFVAVHALAMSVFAIIFIFGYLFLF</sequence>
<dbReference type="SUPFAM" id="SSF46966">
    <property type="entry name" value="Spectrin repeat"/>
    <property type="match status" value="6"/>
</dbReference>
<evidence type="ECO:0000313" key="5">
    <source>
        <dbReference type="Proteomes" id="UP001303046"/>
    </source>
</evidence>
<dbReference type="InterPro" id="IPR006202">
    <property type="entry name" value="Neur_chan_lig-bd"/>
</dbReference>
<dbReference type="EMBL" id="JAVFWL010000006">
    <property type="protein sequence ID" value="KAK6759674.1"/>
    <property type="molecule type" value="Genomic_DNA"/>
</dbReference>
<dbReference type="Pfam" id="PF00435">
    <property type="entry name" value="Spectrin"/>
    <property type="match status" value="8"/>
</dbReference>
<keyword evidence="2" id="KW-1133">Transmembrane helix</keyword>
<dbReference type="InterPro" id="IPR002017">
    <property type="entry name" value="Spectrin_repeat"/>
</dbReference>
<dbReference type="Gene3D" id="2.70.170.10">
    <property type="entry name" value="Neurotransmitter-gated ion-channel ligand-binding domain"/>
    <property type="match status" value="1"/>
</dbReference>
<name>A0ABR1EAG0_NECAM</name>
<keyword evidence="2" id="KW-0472">Membrane</keyword>
<keyword evidence="1" id="KW-0677">Repeat</keyword>
<dbReference type="Pfam" id="PF02931">
    <property type="entry name" value="Neur_chan_LBD"/>
    <property type="match status" value="1"/>
</dbReference>
<gene>
    <name evidence="4" type="primary">Necator_chrX.g21485</name>
    <name evidence="4" type="ORF">RB195_021324</name>
</gene>
<dbReference type="Gene3D" id="1.20.58.60">
    <property type="match status" value="7"/>
</dbReference>
<accession>A0ABR1EAG0</accession>
<dbReference type="CDD" id="cd00176">
    <property type="entry name" value="SPEC"/>
    <property type="match status" value="5"/>
</dbReference>
<dbReference type="PANTHER" id="PTHR11915">
    <property type="entry name" value="SPECTRIN/FILAMIN RELATED CYTOSKELETAL PROTEIN"/>
    <property type="match status" value="1"/>
</dbReference>
<reference evidence="4 5" key="1">
    <citation type="submission" date="2023-08" db="EMBL/GenBank/DDBJ databases">
        <title>A Necator americanus chromosomal reference genome.</title>
        <authorList>
            <person name="Ilik V."/>
            <person name="Petrzelkova K.J."/>
            <person name="Pardy F."/>
            <person name="Fuh T."/>
            <person name="Niatou-Singa F.S."/>
            <person name="Gouil Q."/>
            <person name="Baker L."/>
            <person name="Ritchie M.E."/>
            <person name="Jex A.R."/>
            <person name="Gazzola D."/>
            <person name="Li H."/>
            <person name="Toshio Fujiwara R."/>
            <person name="Zhan B."/>
            <person name="Aroian R.V."/>
            <person name="Pafco B."/>
            <person name="Schwarz E.M."/>
        </authorList>
    </citation>
    <scope>NUCLEOTIDE SEQUENCE [LARGE SCALE GENOMIC DNA]</scope>
    <source>
        <strain evidence="4 5">Aroian</strain>
        <tissue evidence="4">Whole animal</tissue>
    </source>
</reference>
<evidence type="ECO:0000313" key="4">
    <source>
        <dbReference type="EMBL" id="KAK6759674.1"/>
    </source>
</evidence>
<keyword evidence="2" id="KW-0812">Transmembrane</keyword>
<keyword evidence="5" id="KW-1185">Reference proteome</keyword>
<feature type="transmembrane region" description="Helical" evidence="2">
    <location>
        <begin position="1270"/>
        <end position="1287"/>
    </location>
</feature>
<feature type="domain" description="Neurotransmitter-gated ion-channel ligand-binding" evidence="3">
    <location>
        <begin position="1074"/>
        <end position="1209"/>
    </location>
</feature>
<dbReference type="SMART" id="SM00150">
    <property type="entry name" value="SPEC"/>
    <property type="match status" value="8"/>
</dbReference>
<protein>
    <recommendedName>
        <fullName evidence="3">Neurotransmitter-gated ion-channel ligand-binding domain-containing protein</fullName>
    </recommendedName>
</protein>
<dbReference type="InterPro" id="IPR018159">
    <property type="entry name" value="Spectrin/alpha-actinin"/>
</dbReference>
<evidence type="ECO:0000256" key="2">
    <source>
        <dbReference type="SAM" id="Phobius"/>
    </source>
</evidence>
<evidence type="ECO:0000256" key="1">
    <source>
        <dbReference type="ARBA" id="ARBA00022737"/>
    </source>
</evidence>
<organism evidence="4 5">
    <name type="scientific">Necator americanus</name>
    <name type="common">Human hookworm</name>
    <dbReference type="NCBI Taxonomy" id="51031"/>
    <lineage>
        <taxon>Eukaryota</taxon>
        <taxon>Metazoa</taxon>
        <taxon>Ecdysozoa</taxon>
        <taxon>Nematoda</taxon>
        <taxon>Chromadorea</taxon>
        <taxon>Rhabditida</taxon>
        <taxon>Rhabditina</taxon>
        <taxon>Rhabditomorpha</taxon>
        <taxon>Strongyloidea</taxon>
        <taxon>Ancylostomatidae</taxon>
        <taxon>Bunostominae</taxon>
        <taxon>Necator</taxon>
    </lineage>
</organism>
<feature type="transmembrane region" description="Helical" evidence="2">
    <location>
        <begin position="1403"/>
        <end position="1429"/>
    </location>
</feature>
<feature type="transmembrane region" description="Helical" evidence="2">
    <location>
        <begin position="1294"/>
        <end position="1311"/>
    </location>
</feature>
<evidence type="ECO:0000259" key="3">
    <source>
        <dbReference type="Pfam" id="PF02931"/>
    </source>
</evidence>
<feature type="transmembrane region" description="Helical" evidence="2">
    <location>
        <begin position="1331"/>
        <end position="1353"/>
    </location>
</feature>
<dbReference type="Proteomes" id="UP001303046">
    <property type="component" value="Unassembled WGS sequence"/>
</dbReference>
<dbReference type="InterPro" id="IPR036734">
    <property type="entry name" value="Neur_chan_lig-bd_sf"/>
</dbReference>
<proteinExistence type="predicted"/>